<dbReference type="EMBL" id="JAIXMP010000034">
    <property type="protein sequence ID" value="KAI9249734.1"/>
    <property type="molecule type" value="Genomic_DNA"/>
</dbReference>
<keyword evidence="2" id="KW-1185">Reference proteome</keyword>
<sequence>MKVTVEEKIKKTTTIVNNHEEMIEERIKYYMYKPSEILTHLLANPKMSPRLSALPDFTHDQRISLAQGDKWKECPLFRHPMLRNNHGVDLWVGDFVLDSFDGGQYKITSFLMVNNVEMALLWSFSALPHEWQYPSRILLSIHADGKPMLNYLPVDQLRIHPTNNVYILVAISFPLYSSHFL</sequence>
<proteinExistence type="predicted"/>
<accession>A0AAD5JQJ7</accession>
<comment type="caution">
    <text evidence="1">The sequence shown here is derived from an EMBL/GenBank/DDBJ whole genome shotgun (WGS) entry which is preliminary data.</text>
</comment>
<gene>
    <name evidence="1" type="ORF">BDA99DRAFT_523501</name>
</gene>
<dbReference type="AlphaFoldDB" id="A0AAD5JQJ7"/>
<reference evidence="1" key="1">
    <citation type="journal article" date="2022" name="IScience">
        <title>Evolution of zygomycete secretomes and the origins of terrestrial fungal ecologies.</title>
        <authorList>
            <person name="Chang Y."/>
            <person name="Wang Y."/>
            <person name="Mondo S."/>
            <person name="Ahrendt S."/>
            <person name="Andreopoulos W."/>
            <person name="Barry K."/>
            <person name="Beard J."/>
            <person name="Benny G.L."/>
            <person name="Blankenship S."/>
            <person name="Bonito G."/>
            <person name="Cuomo C."/>
            <person name="Desiro A."/>
            <person name="Gervers K.A."/>
            <person name="Hundley H."/>
            <person name="Kuo A."/>
            <person name="LaButti K."/>
            <person name="Lang B.F."/>
            <person name="Lipzen A."/>
            <person name="O'Donnell K."/>
            <person name="Pangilinan J."/>
            <person name="Reynolds N."/>
            <person name="Sandor L."/>
            <person name="Smith M.E."/>
            <person name="Tsang A."/>
            <person name="Grigoriev I.V."/>
            <person name="Stajich J.E."/>
            <person name="Spatafora J.W."/>
        </authorList>
    </citation>
    <scope>NUCLEOTIDE SEQUENCE</scope>
    <source>
        <strain evidence="1">RSA 2281</strain>
    </source>
</reference>
<evidence type="ECO:0000313" key="2">
    <source>
        <dbReference type="Proteomes" id="UP001209540"/>
    </source>
</evidence>
<evidence type="ECO:0000313" key="1">
    <source>
        <dbReference type="EMBL" id="KAI9249734.1"/>
    </source>
</evidence>
<name>A0AAD5JQJ7_9FUNG</name>
<protein>
    <submittedName>
        <fullName evidence="1">Uncharacterized protein</fullName>
    </submittedName>
</protein>
<dbReference type="Proteomes" id="UP001209540">
    <property type="component" value="Unassembled WGS sequence"/>
</dbReference>
<reference evidence="1" key="2">
    <citation type="submission" date="2023-02" db="EMBL/GenBank/DDBJ databases">
        <authorList>
            <consortium name="DOE Joint Genome Institute"/>
            <person name="Mondo S.J."/>
            <person name="Chang Y."/>
            <person name="Wang Y."/>
            <person name="Ahrendt S."/>
            <person name="Andreopoulos W."/>
            <person name="Barry K."/>
            <person name="Beard J."/>
            <person name="Benny G.L."/>
            <person name="Blankenship S."/>
            <person name="Bonito G."/>
            <person name="Cuomo C."/>
            <person name="Desiro A."/>
            <person name="Gervers K.A."/>
            <person name="Hundley H."/>
            <person name="Kuo A."/>
            <person name="LaButti K."/>
            <person name="Lang B.F."/>
            <person name="Lipzen A."/>
            <person name="O'Donnell K."/>
            <person name="Pangilinan J."/>
            <person name="Reynolds N."/>
            <person name="Sandor L."/>
            <person name="Smith M.W."/>
            <person name="Tsang A."/>
            <person name="Grigoriev I.V."/>
            <person name="Stajich J.E."/>
            <person name="Spatafora J.W."/>
        </authorList>
    </citation>
    <scope>NUCLEOTIDE SEQUENCE</scope>
    <source>
        <strain evidence="1">RSA 2281</strain>
    </source>
</reference>
<organism evidence="1 2">
    <name type="scientific">Phascolomyces articulosus</name>
    <dbReference type="NCBI Taxonomy" id="60185"/>
    <lineage>
        <taxon>Eukaryota</taxon>
        <taxon>Fungi</taxon>
        <taxon>Fungi incertae sedis</taxon>
        <taxon>Mucoromycota</taxon>
        <taxon>Mucoromycotina</taxon>
        <taxon>Mucoromycetes</taxon>
        <taxon>Mucorales</taxon>
        <taxon>Lichtheimiaceae</taxon>
        <taxon>Phascolomyces</taxon>
    </lineage>
</organism>